<evidence type="ECO:0000256" key="1">
    <source>
        <dbReference type="SAM" id="Phobius"/>
    </source>
</evidence>
<reference evidence="2 3" key="1">
    <citation type="journal article" date="2016" name="Nat. Commun.">
        <title>Thousands of microbial genomes shed light on interconnected biogeochemical processes in an aquifer system.</title>
        <authorList>
            <person name="Anantharaman K."/>
            <person name="Brown C.T."/>
            <person name="Hug L.A."/>
            <person name="Sharon I."/>
            <person name="Castelle C.J."/>
            <person name="Probst A.J."/>
            <person name="Thomas B.C."/>
            <person name="Singh A."/>
            <person name="Wilkins M.J."/>
            <person name="Karaoz U."/>
            <person name="Brodie E.L."/>
            <person name="Williams K.H."/>
            <person name="Hubbard S.S."/>
            <person name="Banfield J.F."/>
        </authorList>
    </citation>
    <scope>NUCLEOTIDE SEQUENCE [LARGE SCALE GENOMIC DNA]</scope>
</reference>
<proteinExistence type="predicted"/>
<sequence>MGAVQKPKNRPPRAKKLVFWLVMVLSALLLSLWWWNAAQKRINQFQGKNLWESAEFPGLNLPPLPEVGGSETAPE</sequence>
<dbReference type="EMBL" id="MHTX01000044">
    <property type="protein sequence ID" value="OHA67196.1"/>
    <property type="molecule type" value="Genomic_DNA"/>
</dbReference>
<evidence type="ECO:0000313" key="3">
    <source>
        <dbReference type="Proteomes" id="UP000179258"/>
    </source>
</evidence>
<keyword evidence="1" id="KW-0472">Membrane</keyword>
<keyword evidence="1" id="KW-1133">Transmembrane helix</keyword>
<evidence type="ECO:0000313" key="2">
    <source>
        <dbReference type="EMBL" id="OHA67196.1"/>
    </source>
</evidence>
<protein>
    <submittedName>
        <fullName evidence="2">Uncharacterized protein</fullName>
    </submittedName>
</protein>
<keyword evidence="1" id="KW-0812">Transmembrane</keyword>
<feature type="transmembrane region" description="Helical" evidence="1">
    <location>
        <begin position="17"/>
        <end position="35"/>
    </location>
</feature>
<comment type="caution">
    <text evidence="2">The sequence shown here is derived from an EMBL/GenBank/DDBJ whole genome shotgun (WGS) entry which is preliminary data.</text>
</comment>
<organism evidence="2 3">
    <name type="scientific">Candidatus Wildermuthbacteria bacterium RIFCSPHIGHO2_02_FULL_47_17</name>
    <dbReference type="NCBI Taxonomy" id="1802452"/>
    <lineage>
        <taxon>Bacteria</taxon>
        <taxon>Candidatus Wildermuthiibacteriota</taxon>
    </lineage>
</organism>
<gene>
    <name evidence="2" type="ORF">A3D59_02425</name>
</gene>
<dbReference type="AlphaFoldDB" id="A0A1G2R2Y7"/>
<name>A0A1G2R2Y7_9BACT</name>
<dbReference type="Proteomes" id="UP000179258">
    <property type="component" value="Unassembled WGS sequence"/>
</dbReference>
<accession>A0A1G2R2Y7</accession>